<feature type="transmembrane region" description="Helical" evidence="7">
    <location>
        <begin position="7"/>
        <end position="29"/>
    </location>
</feature>
<dbReference type="InterPro" id="IPR003370">
    <property type="entry name" value="Chromate_transpt"/>
</dbReference>
<keyword evidence="4 7" id="KW-0812">Transmembrane</keyword>
<sequence length="219" mass="24421">MTPIIGFIVCIPLIIFISLSVFGGGQVFMPIFQWLWNLMHSTFGITQLDETAINNIFTVANTTPGVVSTKFAFFTGYVVANGSWWGYITMFITYLVFCLPAIIVMVITMKYVKKFKTNSFVANMLIVMKPIVAGIMISLAISLLISILVPEYYFNSSTKGYLGISESNYFTGYKNVLLKIYVPIGIIGSYFLAKRKVSLFLIIVVNIIISLLLFAPYAG</sequence>
<protein>
    <submittedName>
        <fullName evidence="8">Chromate transporter</fullName>
    </submittedName>
</protein>
<dbReference type="OrthoDB" id="401329at2"/>
<comment type="similarity">
    <text evidence="2">Belongs to the chromate ion transporter (CHR) (TC 2.A.51) family.</text>
</comment>
<evidence type="ECO:0000313" key="9">
    <source>
        <dbReference type="Proteomes" id="UP000190389"/>
    </source>
</evidence>
<dbReference type="Proteomes" id="UP000190389">
    <property type="component" value="Unassembled WGS sequence"/>
</dbReference>
<dbReference type="EMBL" id="FUXF01000009">
    <property type="protein sequence ID" value="SJZ50643.1"/>
    <property type="molecule type" value="Genomic_DNA"/>
</dbReference>
<keyword evidence="5 7" id="KW-1133">Transmembrane helix</keyword>
<feature type="transmembrane region" description="Helical" evidence="7">
    <location>
        <begin position="84"/>
        <end position="108"/>
    </location>
</feature>
<proteinExistence type="inferred from homology"/>
<keyword evidence="9" id="KW-1185">Reference proteome</keyword>
<accession>A0A1T4L7L3</accession>
<evidence type="ECO:0000256" key="7">
    <source>
        <dbReference type="SAM" id="Phobius"/>
    </source>
</evidence>
<gene>
    <name evidence="8" type="ORF">SAMN02745154_00358</name>
</gene>
<feature type="transmembrane region" description="Helical" evidence="7">
    <location>
        <begin position="176"/>
        <end position="192"/>
    </location>
</feature>
<dbReference type="AlphaFoldDB" id="A0A1T4L7L3"/>
<dbReference type="GO" id="GO:0005886">
    <property type="term" value="C:plasma membrane"/>
    <property type="evidence" value="ECO:0007669"/>
    <property type="project" value="UniProtKB-SubCell"/>
</dbReference>
<evidence type="ECO:0000256" key="4">
    <source>
        <dbReference type="ARBA" id="ARBA00022692"/>
    </source>
</evidence>
<name>A0A1T4L7L3_9BACT</name>
<reference evidence="9" key="1">
    <citation type="submission" date="2017-02" db="EMBL/GenBank/DDBJ databases">
        <authorList>
            <person name="Varghese N."/>
            <person name="Submissions S."/>
        </authorList>
    </citation>
    <scope>NUCLEOTIDE SEQUENCE [LARGE SCALE GENOMIC DNA]</scope>
    <source>
        <strain evidence="9">ATCC 27862</strain>
    </source>
</reference>
<evidence type="ECO:0000256" key="5">
    <source>
        <dbReference type="ARBA" id="ARBA00022989"/>
    </source>
</evidence>
<keyword evidence="6 7" id="KW-0472">Membrane</keyword>
<evidence type="ECO:0000256" key="6">
    <source>
        <dbReference type="ARBA" id="ARBA00023136"/>
    </source>
</evidence>
<dbReference type="STRING" id="171291.SAMN02745154_00358"/>
<evidence type="ECO:0000256" key="2">
    <source>
        <dbReference type="ARBA" id="ARBA00005262"/>
    </source>
</evidence>
<evidence type="ECO:0000313" key="8">
    <source>
        <dbReference type="EMBL" id="SJZ50643.1"/>
    </source>
</evidence>
<feature type="transmembrane region" description="Helical" evidence="7">
    <location>
        <begin position="120"/>
        <end position="149"/>
    </location>
</feature>
<feature type="transmembrane region" description="Helical" evidence="7">
    <location>
        <begin position="199"/>
        <end position="218"/>
    </location>
</feature>
<organism evidence="8 9">
    <name type="scientific">Mycoplasmopsis verecunda</name>
    <dbReference type="NCBI Taxonomy" id="171291"/>
    <lineage>
        <taxon>Bacteria</taxon>
        <taxon>Bacillati</taxon>
        <taxon>Mycoplasmatota</taxon>
        <taxon>Mycoplasmoidales</taxon>
        <taxon>Metamycoplasmataceae</taxon>
        <taxon>Mycoplasmopsis</taxon>
    </lineage>
</organism>
<evidence type="ECO:0000256" key="3">
    <source>
        <dbReference type="ARBA" id="ARBA00022475"/>
    </source>
</evidence>
<dbReference type="Pfam" id="PF02417">
    <property type="entry name" value="Chromate_transp"/>
    <property type="match status" value="1"/>
</dbReference>
<keyword evidence="3" id="KW-1003">Cell membrane</keyword>
<evidence type="ECO:0000256" key="1">
    <source>
        <dbReference type="ARBA" id="ARBA00004651"/>
    </source>
</evidence>
<comment type="subcellular location">
    <subcellularLocation>
        <location evidence="1">Cell membrane</location>
        <topology evidence="1">Multi-pass membrane protein</topology>
    </subcellularLocation>
</comment>
<dbReference type="GO" id="GO:0015109">
    <property type="term" value="F:chromate transmembrane transporter activity"/>
    <property type="evidence" value="ECO:0007669"/>
    <property type="project" value="InterPro"/>
</dbReference>